<dbReference type="PANTHER" id="PTHR21974:SF2">
    <property type="entry name" value="RE15880P"/>
    <property type="match status" value="1"/>
</dbReference>
<sequence>MYNKGLETADDSIKSVLAELRISRNPSLALEHEEFVANLARKALKHRHLLWLTRKKLDTEEEIGVSSEKVQSLQKLYEHQDVLLNEILGSTVSPLEHELDRIRSYRDTLYSGELSWREAVKLIHSASIFTKAGLDSWQSLGNTLSEEARFSLATETRNAIQEAALSIQTAQNILPGVQFPYCTAREIFAIMQIIEYLYTDLQVPDRYAHASEVYKSFHRRSTALYEWIKKLTEETIHKDVVVVDRQITDLASRLCQQRSDLIRSKLGFSPASQRPRLDHQAEWDHAPPPGHIGAHDPTPRIGYPARITDPIARIVQEVRARHQRGLDSTAWIPSPSRGTRDKRQAWWERNSGLKRRSYHGWT</sequence>
<dbReference type="PaxDb" id="121845-A0A3Q0IR91"/>
<dbReference type="GO" id="GO:0005929">
    <property type="term" value="C:cilium"/>
    <property type="evidence" value="ECO:0007669"/>
    <property type="project" value="TreeGrafter"/>
</dbReference>
<accession>A0A3Q0IR91</accession>
<dbReference type="RefSeq" id="XP_026678809.1">
    <property type="nucleotide sequence ID" value="XM_026823008.1"/>
</dbReference>
<proteinExistence type="predicted"/>
<keyword evidence="2" id="KW-1185">Reference proteome</keyword>
<feature type="region of interest" description="Disordered" evidence="1">
    <location>
        <begin position="325"/>
        <end position="344"/>
    </location>
</feature>
<dbReference type="Proteomes" id="UP000079169">
    <property type="component" value="Unplaced"/>
</dbReference>
<protein>
    <submittedName>
        <fullName evidence="3">Uncharacterized protein LOC103508396</fullName>
    </submittedName>
</protein>
<dbReference type="GeneID" id="103508396"/>
<organism evidence="2 3">
    <name type="scientific">Diaphorina citri</name>
    <name type="common">Asian citrus psyllid</name>
    <dbReference type="NCBI Taxonomy" id="121845"/>
    <lineage>
        <taxon>Eukaryota</taxon>
        <taxon>Metazoa</taxon>
        <taxon>Ecdysozoa</taxon>
        <taxon>Arthropoda</taxon>
        <taxon>Hexapoda</taxon>
        <taxon>Insecta</taxon>
        <taxon>Pterygota</taxon>
        <taxon>Neoptera</taxon>
        <taxon>Paraneoptera</taxon>
        <taxon>Hemiptera</taxon>
        <taxon>Sternorrhyncha</taxon>
        <taxon>Psylloidea</taxon>
        <taxon>Psyllidae</taxon>
        <taxon>Diaphorininae</taxon>
        <taxon>Diaphorina</taxon>
    </lineage>
</organism>
<gene>
    <name evidence="3" type="primary">LOC103508396</name>
</gene>
<dbReference type="KEGG" id="dci:103508396"/>
<dbReference type="STRING" id="121845.A0A3Q0IR91"/>
<evidence type="ECO:0000313" key="3">
    <source>
        <dbReference type="RefSeq" id="XP_026678809.1"/>
    </source>
</evidence>
<reference evidence="3" key="1">
    <citation type="submission" date="2025-08" db="UniProtKB">
        <authorList>
            <consortium name="RefSeq"/>
        </authorList>
    </citation>
    <scope>IDENTIFICATION</scope>
</reference>
<dbReference type="PANTHER" id="PTHR21974">
    <property type="entry name" value="RE15880P"/>
    <property type="match status" value="1"/>
</dbReference>
<evidence type="ECO:0000313" key="2">
    <source>
        <dbReference type="Proteomes" id="UP000079169"/>
    </source>
</evidence>
<dbReference type="AlphaFoldDB" id="A0A3Q0IR91"/>
<evidence type="ECO:0000256" key="1">
    <source>
        <dbReference type="SAM" id="MobiDB-lite"/>
    </source>
</evidence>
<name>A0A3Q0IR91_DIACI</name>